<dbReference type="Gene3D" id="2.60.40.10">
    <property type="entry name" value="Immunoglobulins"/>
    <property type="match status" value="1"/>
</dbReference>
<dbReference type="Pfam" id="PF03382">
    <property type="entry name" value="DUF285"/>
    <property type="match status" value="1"/>
</dbReference>
<feature type="compositionally biased region" description="Acidic residues" evidence="1">
    <location>
        <begin position="35"/>
        <end position="47"/>
    </location>
</feature>
<evidence type="ECO:0000259" key="2">
    <source>
        <dbReference type="PROSITE" id="PS50093"/>
    </source>
</evidence>
<dbReference type="SUPFAM" id="SSF49313">
    <property type="entry name" value="Cadherin-like"/>
    <property type="match status" value="1"/>
</dbReference>
<dbReference type="SUPFAM" id="SSF49299">
    <property type="entry name" value="PKD domain"/>
    <property type="match status" value="1"/>
</dbReference>
<dbReference type="AlphaFoldDB" id="A0A937F681"/>
<dbReference type="InterPro" id="IPR002126">
    <property type="entry name" value="Cadherin-like_dom"/>
</dbReference>
<feature type="domain" description="PKD" evidence="2">
    <location>
        <begin position="170"/>
        <end position="211"/>
    </location>
</feature>
<comment type="caution">
    <text evidence="4">The sequence shown here is derived from an EMBL/GenBank/DDBJ whole genome shotgun (WGS) entry which is preliminary data.</text>
</comment>
<dbReference type="InterPro" id="IPR000601">
    <property type="entry name" value="PKD_dom"/>
</dbReference>
<dbReference type="Proteomes" id="UP000659388">
    <property type="component" value="Unassembled WGS sequence"/>
</dbReference>
<proteinExistence type="predicted"/>
<accession>A0A937F681</accession>
<dbReference type="InterPro" id="IPR011889">
    <property type="entry name" value="Liste_lipo_26"/>
</dbReference>
<dbReference type="NCBIfam" id="TIGR02167">
    <property type="entry name" value="Liste_lipo_26"/>
    <property type="match status" value="1"/>
</dbReference>
<evidence type="ECO:0000256" key="1">
    <source>
        <dbReference type="SAM" id="MobiDB-lite"/>
    </source>
</evidence>
<organism evidence="4 5">
    <name type="scientific">Fulvivirga sediminis</name>
    <dbReference type="NCBI Taxonomy" id="2803949"/>
    <lineage>
        <taxon>Bacteria</taxon>
        <taxon>Pseudomonadati</taxon>
        <taxon>Bacteroidota</taxon>
        <taxon>Cytophagia</taxon>
        <taxon>Cytophagales</taxon>
        <taxon>Fulvivirgaceae</taxon>
        <taxon>Fulvivirga</taxon>
    </lineage>
</organism>
<dbReference type="InterPro" id="IPR013783">
    <property type="entry name" value="Ig-like_fold"/>
</dbReference>
<dbReference type="PROSITE" id="PS50268">
    <property type="entry name" value="CADHERIN_2"/>
    <property type="match status" value="1"/>
</dbReference>
<feature type="domain" description="Cadherin" evidence="3">
    <location>
        <begin position="53"/>
        <end position="173"/>
    </location>
</feature>
<keyword evidence="5" id="KW-1185">Reference proteome</keyword>
<sequence length="408" mass="43761">MFIFLFAACGDDDSNDVTPAPGPGTPTAGPNNPDNGEEDGGDGSDGETEIVITVSDFVLSMDENPQANTSLGSITAEVNEGTLSFAITTEEPVGALTVDEETGELLVADEKLFDYETYKELKATVEVSAEGAESQIVSVTITLKDVNEFVGFVTTWKTTSDNESITIPVNPDFSSSYKVNWGDGSSNSVINSSTSHEYAKAGTYYVEITGSFPGIKFKGNSTENSAKLMTIEQWGNIAWKSFSGAFYKCVNVTGNFKDTPNLNNVTNMREAFVEAKLFNTDLIGWNVSNVTDMGLMFAQATSFNQDISSWNVGSVTNMSSMFLGATAFNQSLGDWDITSVSNMTNMLFNTKLSVANYDATLQGWSQQAAIPGVNLGAQGLEYCDQLARNSLIQKSWTISGDALSASCN</sequence>
<dbReference type="InterPro" id="IPR005046">
    <property type="entry name" value="DUF285"/>
</dbReference>
<name>A0A937F681_9BACT</name>
<protein>
    <submittedName>
        <fullName evidence="4">BspA family leucine-rich repeat surface protein</fullName>
    </submittedName>
</protein>
<feature type="compositionally biased region" description="Low complexity" evidence="1">
    <location>
        <begin position="25"/>
        <end position="34"/>
    </location>
</feature>
<reference evidence="4" key="1">
    <citation type="submission" date="2021-01" db="EMBL/GenBank/DDBJ databases">
        <title>Fulvivirga kasyanovii gen. nov., sp nov., a novel member of the phylum Bacteroidetes isolated from seawater in a mussel farm.</title>
        <authorList>
            <person name="Zhao L.-H."/>
            <person name="Wang Z.-J."/>
        </authorList>
    </citation>
    <scope>NUCLEOTIDE SEQUENCE</scope>
    <source>
        <strain evidence="4">2943</strain>
    </source>
</reference>
<gene>
    <name evidence="4" type="ORF">JL102_02910</name>
</gene>
<evidence type="ECO:0000259" key="3">
    <source>
        <dbReference type="PROSITE" id="PS50268"/>
    </source>
</evidence>
<dbReference type="EMBL" id="JAESIY010000001">
    <property type="protein sequence ID" value="MBL3655065.1"/>
    <property type="molecule type" value="Genomic_DNA"/>
</dbReference>
<dbReference type="Gene3D" id="2.60.40.60">
    <property type="entry name" value="Cadherins"/>
    <property type="match status" value="1"/>
</dbReference>
<feature type="region of interest" description="Disordered" evidence="1">
    <location>
        <begin position="12"/>
        <end position="47"/>
    </location>
</feature>
<dbReference type="CDD" id="cd11304">
    <property type="entry name" value="Cadherin_repeat"/>
    <property type="match status" value="1"/>
</dbReference>
<evidence type="ECO:0000313" key="4">
    <source>
        <dbReference type="EMBL" id="MBL3655065.1"/>
    </source>
</evidence>
<evidence type="ECO:0000313" key="5">
    <source>
        <dbReference type="Proteomes" id="UP000659388"/>
    </source>
</evidence>
<dbReference type="GO" id="GO:0005509">
    <property type="term" value="F:calcium ion binding"/>
    <property type="evidence" value="ECO:0007669"/>
    <property type="project" value="InterPro"/>
</dbReference>
<dbReference type="InterPro" id="IPR035986">
    <property type="entry name" value="PKD_dom_sf"/>
</dbReference>
<dbReference type="RefSeq" id="WP_202242208.1">
    <property type="nucleotide sequence ID" value="NZ_JAESIY010000001.1"/>
</dbReference>
<dbReference type="PROSITE" id="PS50093">
    <property type="entry name" value="PKD"/>
    <property type="match status" value="1"/>
</dbReference>
<dbReference type="InterPro" id="IPR015919">
    <property type="entry name" value="Cadherin-like_sf"/>
</dbReference>
<dbReference type="GO" id="GO:0007156">
    <property type="term" value="P:homophilic cell adhesion via plasma membrane adhesion molecules"/>
    <property type="evidence" value="ECO:0007669"/>
    <property type="project" value="InterPro"/>
</dbReference>
<dbReference type="GO" id="GO:0016020">
    <property type="term" value="C:membrane"/>
    <property type="evidence" value="ECO:0007669"/>
    <property type="project" value="InterPro"/>
</dbReference>